<evidence type="ECO:0000256" key="3">
    <source>
        <dbReference type="SAM" id="Coils"/>
    </source>
</evidence>
<dbReference type="Gene3D" id="3.30.450.40">
    <property type="match status" value="1"/>
</dbReference>
<accession>A0ABV8CNK6</accession>
<dbReference type="SMART" id="SM00065">
    <property type="entry name" value="GAF"/>
    <property type="match status" value="1"/>
</dbReference>
<dbReference type="InterPro" id="IPR000160">
    <property type="entry name" value="GGDEF_dom"/>
</dbReference>
<sequence length="413" mass="46383">MMPLSDRLSSYRQALLALQREQFKLQFPSPAPSIEEARFEEELQGLARWLEARFTEFSCLQELTTEIIQGSLLEEVLARIYDAFERIIPYDRIGCALLSDDGQQVRSYWARSRNQSAPLLKAGFTARLAGSSLEPILHSHQPRIINNLADYLHQHPESTATRLILQEGILSSLTCPLIAEGKAIGFLFFSSCQIGTYQALHQRIFLNIARQVSLLIEKSHLYQQVHELNQQLMQALAQLKEQSCRDALTGLLHRGAIMEFLTKMQAESERAGTPCAVIMADVDHFKQINDSHGHPAGDRVLQAVAQTLREQVRDYDAVGRYGGEEFLILLRDRDHHTACLTAERIRHAIAALTLQTAKGQPLPVTLSLGVAMCDPKALDNTERLLSAADTALYQAKRHGRNRVCSYHAGDAHR</sequence>
<dbReference type="PROSITE" id="PS50887">
    <property type="entry name" value="GGDEF"/>
    <property type="match status" value="1"/>
</dbReference>
<dbReference type="InterPro" id="IPR050469">
    <property type="entry name" value="Diguanylate_Cyclase"/>
</dbReference>
<dbReference type="InterPro" id="IPR029787">
    <property type="entry name" value="Nucleotide_cyclase"/>
</dbReference>
<dbReference type="PANTHER" id="PTHR45138:SF9">
    <property type="entry name" value="DIGUANYLATE CYCLASE DGCM-RELATED"/>
    <property type="match status" value="1"/>
</dbReference>
<dbReference type="EC" id="2.7.7.65" evidence="1"/>
<evidence type="ECO:0000256" key="1">
    <source>
        <dbReference type="ARBA" id="ARBA00012528"/>
    </source>
</evidence>
<dbReference type="SMART" id="SM00267">
    <property type="entry name" value="GGDEF"/>
    <property type="match status" value="1"/>
</dbReference>
<dbReference type="InterPro" id="IPR043128">
    <property type="entry name" value="Rev_trsase/Diguanyl_cyclase"/>
</dbReference>
<dbReference type="CDD" id="cd01949">
    <property type="entry name" value="GGDEF"/>
    <property type="match status" value="1"/>
</dbReference>
<proteinExistence type="predicted"/>
<reference evidence="6" key="1">
    <citation type="journal article" date="2019" name="Int. J. Syst. Evol. Microbiol.">
        <title>The Global Catalogue of Microorganisms (GCM) 10K type strain sequencing project: providing services to taxonomists for standard genome sequencing and annotation.</title>
        <authorList>
            <consortium name="The Broad Institute Genomics Platform"/>
            <consortium name="The Broad Institute Genome Sequencing Center for Infectious Disease"/>
            <person name="Wu L."/>
            <person name="Ma J."/>
        </authorList>
    </citation>
    <scope>NUCLEOTIDE SEQUENCE [LARGE SCALE GENOMIC DNA]</scope>
    <source>
        <strain evidence="6">CCUG 54939</strain>
    </source>
</reference>
<keyword evidence="6" id="KW-1185">Reference proteome</keyword>
<evidence type="ECO:0000313" key="6">
    <source>
        <dbReference type="Proteomes" id="UP001595692"/>
    </source>
</evidence>
<keyword evidence="5" id="KW-0548">Nucleotidyltransferase</keyword>
<gene>
    <name evidence="5" type="ORF">ACFOSS_08960</name>
</gene>
<keyword evidence="3" id="KW-0175">Coiled coil</keyword>
<organism evidence="5 6">
    <name type="scientific">Pseudaeromonas sharmana</name>
    <dbReference type="NCBI Taxonomy" id="328412"/>
    <lineage>
        <taxon>Bacteria</taxon>
        <taxon>Pseudomonadati</taxon>
        <taxon>Pseudomonadota</taxon>
        <taxon>Gammaproteobacteria</taxon>
        <taxon>Aeromonadales</taxon>
        <taxon>Aeromonadaceae</taxon>
        <taxon>Pseudaeromonas</taxon>
    </lineage>
</organism>
<feature type="coiled-coil region" evidence="3">
    <location>
        <begin position="218"/>
        <end position="245"/>
    </location>
</feature>
<dbReference type="Proteomes" id="UP001595692">
    <property type="component" value="Unassembled WGS sequence"/>
</dbReference>
<dbReference type="NCBIfam" id="TIGR00254">
    <property type="entry name" value="GGDEF"/>
    <property type="match status" value="1"/>
</dbReference>
<dbReference type="GO" id="GO:0052621">
    <property type="term" value="F:diguanylate cyclase activity"/>
    <property type="evidence" value="ECO:0007669"/>
    <property type="project" value="UniProtKB-EC"/>
</dbReference>
<dbReference type="InterPro" id="IPR029016">
    <property type="entry name" value="GAF-like_dom_sf"/>
</dbReference>
<dbReference type="Pfam" id="PF13185">
    <property type="entry name" value="GAF_2"/>
    <property type="match status" value="1"/>
</dbReference>
<evidence type="ECO:0000256" key="2">
    <source>
        <dbReference type="ARBA" id="ARBA00034247"/>
    </source>
</evidence>
<dbReference type="SUPFAM" id="SSF55781">
    <property type="entry name" value="GAF domain-like"/>
    <property type="match status" value="1"/>
</dbReference>
<evidence type="ECO:0000313" key="5">
    <source>
        <dbReference type="EMBL" id="MFC3913595.1"/>
    </source>
</evidence>
<feature type="domain" description="GGDEF" evidence="4">
    <location>
        <begin position="273"/>
        <end position="408"/>
    </location>
</feature>
<dbReference type="SUPFAM" id="SSF55073">
    <property type="entry name" value="Nucleotide cyclase"/>
    <property type="match status" value="1"/>
</dbReference>
<evidence type="ECO:0000259" key="4">
    <source>
        <dbReference type="PROSITE" id="PS50887"/>
    </source>
</evidence>
<protein>
    <recommendedName>
        <fullName evidence="1">diguanylate cyclase</fullName>
        <ecNumber evidence="1">2.7.7.65</ecNumber>
    </recommendedName>
</protein>
<dbReference type="EMBL" id="JBHSAF010000007">
    <property type="protein sequence ID" value="MFC3913595.1"/>
    <property type="molecule type" value="Genomic_DNA"/>
</dbReference>
<comment type="catalytic activity">
    <reaction evidence="2">
        <text>2 GTP = 3',3'-c-di-GMP + 2 diphosphate</text>
        <dbReference type="Rhea" id="RHEA:24898"/>
        <dbReference type="ChEBI" id="CHEBI:33019"/>
        <dbReference type="ChEBI" id="CHEBI:37565"/>
        <dbReference type="ChEBI" id="CHEBI:58805"/>
        <dbReference type="EC" id="2.7.7.65"/>
    </reaction>
</comment>
<dbReference type="InterPro" id="IPR003018">
    <property type="entry name" value="GAF"/>
</dbReference>
<dbReference type="RefSeq" id="WP_377151976.1">
    <property type="nucleotide sequence ID" value="NZ_JBHSAF010000007.1"/>
</dbReference>
<keyword evidence="5" id="KW-0808">Transferase</keyword>
<name>A0ABV8CNK6_9GAMM</name>
<dbReference type="PANTHER" id="PTHR45138">
    <property type="entry name" value="REGULATORY COMPONENTS OF SENSORY TRANSDUCTION SYSTEM"/>
    <property type="match status" value="1"/>
</dbReference>
<comment type="caution">
    <text evidence="5">The sequence shown here is derived from an EMBL/GenBank/DDBJ whole genome shotgun (WGS) entry which is preliminary data.</text>
</comment>
<dbReference type="Gene3D" id="3.30.70.270">
    <property type="match status" value="1"/>
</dbReference>
<dbReference type="Pfam" id="PF00990">
    <property type="entry name" value="GGDEF"/>
    <property type="match status" value="1"/>
</dbReference>